<evidence type="ECO:0000313" key="2">
    <source>
        <dbReference type="Proteomes" id="UP000639772"/>
    </source>
</evidence>
<accession>A0A835R389</accession>
<sequence>MADVTPSPSYLPTNESTVYDFLREFGLPAGLLPNTATSFFYYKNGSFEVNLAGKCYVNFEYLVYYEPKITGLICYGVIAGLKGIQVRNYLLWFNVDAVKIDLQPSDYIFFDVGLVTKKLKVEQFETVHSCRNNGLADIMEVRAHSFFELSGEEGSYMANSSRSSIGLFVLT</sequence>
<dbReference type="SUPFAM" id="SSF141562">
    <property type="entry name" value="At5g01610-like"/>
    <property type="match status" value="1"/>
</dbReference>
<organism evidence="1 2">
    <name type="scientific">Vanilla planifolia</name>
    <name type="common">Vanilla</name>
    <dbReference type="NCBI Taxonomy" id="51239"/>
    <lineage>
        <taxon>Eukaryota</taxon>
        <taxon>Viridiplantae</taxon>
        <taxon>Streptophyta</taxon>
        <taxon>Embryophyta</taxon>
        <taxon>Tracheophyta</taxon>
        <taxon>Spermatophyta</taxon>
        <taxon>Magnoliopsida</taxon>
        <taxon>Liliopsida</taxon>
        <taxon>Asparagales</taxon>
        <taxon>Orchidaceae</taxon>
        <taxon>Vanilloideae</taxon>
        <taxon>Vanilleae</taxon>
        <taxon>Vanilla</taxon>
    </lineage>
</organism>
<dbReference type="PANTHER" id="PTHR31676">
    <property type="entry name" value="T31J12.3 PROTEIN-RELATED"/>
    <property type="match status" value="1"/>
</dbReference>
<dbReference type="PANTHER" id="PTHR31676:SF71">
    <property type="entry name" value="EXPRESSED PROTEIN"/>
    <property type="match status" value="1"/>
</dbReference>
<comment type="caution">
    <text evidence="1">The sequence shown here is derived from an EMBL/GenBank/DDBJ whole genome shotgun (WGS) entry which is preliminary data.</text>
</comment>
<dbReference type="EMBL" id="JADCNM010000005">
    <property type="protein sequence ID" value="KAG0481921.1"/>
    <property type="molecule type" value="Genomic_DNA"/>
</dbReference>
<evidence type="ECO:0000313" key="1">
    <source>
        <dbReference type="EMBL" id="KAG0481921.1"/>
    </source>
</evidence>
<dbReference type="Gene3D" id="2.30.240.10">
    <property type="entry name" value="At5g01610-like"/>
    <property type="match status" value="1"/>
</dbReference>
<proteinExistence type="predicted"/>
<dbReference type="AlphaFoldDB" id="A0A835R389"/>
<gene>
    <name evidence="1" type="ORF">HPP92_010005</name>
</gene>
<dbReference type="Pfam" id="PF04398">
    <property type="entry name" value="DUF538"/>
    <property type="match status" value="1"/>
</dbReference>
<dbReference type="InterPro" id="IPR007493">
    <property type="entry name" value="DUF538"/>
</dbReference>
<reference evidence="1 2" key="1">
    <citation type="journal article" date="2020" name="Nat. Food">
        <title>A phased Vanilla planifolia genome enables genetic improvement of flavour and production.</title>
        <authorList>
            <person name="Hasing T."/>
            <person name="Tang H."/>
            <person name="Brym M."/>
            <person name="Khazi F."/>
            <person name="Huang T."/>
            <person name="Chambers A.H."/>
        </authorList>
    </citation>
    <scope>NUCLEOTIDE SEQUENCE [LARGE SCALE GENOMIC DNA]</scope>
    <source>
        <tissue evidence="1">Leaf</tissue>
    </source>
</reference>
<dbReference type="Proteomes" id="UP000639772">
    <property type="component" value="Unassembled WGS sequence"/>
</dbReference>
<name>A0A835R389_VANPL</name>
<protein>
    <submittedName>
        <fullName evidence="1">Uncharacterized protein</fullName>
    </submittedName>
</protein>
<dbReference type="OrthoDB" id="755906at2759"/>
<dbReference type="InterPro" id="IPR036758">
    <property type="entry name" value="At5g01610-like"/>
</dbReference>